<gene>
    <name evidence="5" type="primary">LOC101505646</name>
</gene>
<dbReference type="Proteomes" id="UP000087171">
    <property type="component" value="Unplaced"/>
</dbReference>
<feature type="compositionally biased region" description="Low complexity" evidence="1">
    <location>
        <begin position="318"/>
        <end position="331"/>
    </location>
</feature>
<evidence type="ECO:0000259" key="3">
    <source>
        <dbReference type="Pfam" id="PF14383"/>
    </source>
</evidence>
<dbReference type="GeneID" id="101505646"/>
<keyword evidence="4" id="KW-1185">Reference proteome</keyword>
<dbReference type="InterPro" id="IPR032795">
    <property type="entry name" value="DUF3741-assoc"/>
</dbReference>
<feature type="domain" description="DUF4378" evidence="2">
    <location>
        <begin position="482"/>
        <end position="642"/>
    </location>
</feature>
<dbReference type="RefSeq" id="XP_027186041.1">
    <property type="nucleotide sequence ID" value="XM_027330240.1"/>
</dbReference>
<evidence type="ECO:0000256" key="1">
    <source>
        <dbReference type="SAM" id="MobiDB-lite"/>
    </source>
</evidence>
<feature type="region of interest" description="Disordered" evidence="1">
    <location>
        <begin position="74"/>
        <end position="93"/>
    </location>
</feature>
<dbReference type="AlphaFoldDB" id="A0A3Q7XQM8"/>
<name>A0A3Q7XQM8_CICAR</name>
<reference evidence="5" key="1">
    <citation type="submission" date="2025-08" db="UniProtKB">
        <authorList>
            <consortium name="RefSeq"/>
        </authorList>
    </citation>
    <scope>IDENTIFICATION</scope>
    <source>
        <tissue evidence="5">Etiolated seedlings</tissue>
    </source>
</reference>
<dbReference type="STRING" id="3827.A0A3Q7XQM8"/>
<organism evidence="4 5">
    <name type="scientific">Cicer arietinum</name>
    <name type="common">Chickpea</name>
    <name type="synonym">Garbanzo</name>
    <dbReference type="NCBI Taxonomy" id="3827"/>
    <lineage>
        <taxon>Eukaryota</taxon>
        <taxon>Viridiplantae</taxon>
        <taxon>Streptophyta</taxon>
        <taxon>Embryophyta</taxon>
        <taxon>Tracheophyta</taxon>
        <taxon>Spermatophyta</taxon>
        <taxon>Magnoliopsida</taxon>
        <taxon>eudicotyledons</taxon>
        <taxon>Gunneridae</taxon>
        <taxon>Pentapetalae</taxon>
        <taxon>rosids</taxon>
        <taxon>fabids</taxon>
        <taxon>Fabales</taxon>
        <taxon>Fabaceae</taxon>
        <taxon>Papilionoideae</taxon>
        <taxon>50 kb inversion clade</taxon>
        <taxon>NPAAA clade</taxon>
        <taxon>Hologalegina</taxon>
        <taxon>IRL clade</taxon>
        <taxon>Cicereae</taxon>
        <taxon>Cicer</taxon>
    </lineage>
</organism>
<evidence type="ECO:0000259" key="2">
    <source>
        <dbReference type="Pfam" id="PF14309"/>
    </source>
</evidence>
<feature type="compositionally biased region" description="Basic and acidic residues" evidence="1">
    <location>
        <begin position="351"/>
        <end position="360"/>
    </location>
</feature>
<dbReference type="PANTHER" id="PTHR37751">
    <property type="entry name" value="LOW PROTEIN: M-PHASE INDUCER PHOSPHATASE-LIKE PROTEIN"/>
    <property type="match status" value="1"/>
</dbReference>
<evidence type="ECO:0000313" key="5">
    <source>
        <dbReference type="RefSeq" id="XP_027186041.1"/>
    </source>
</evidence>
<protein>
    <submittedName>
        <fullName evidence="5">Uncharacterized protein LOC101505646</fullName>
    </submittedName>
</protein>
<dbReference type="PANTHER" id="PTHR37751:SF1">
    <property type="entry name" value="LOW PROTEIN: M-PHASE INDUCER PHOSPHATASE-LIKE PROTEIN"/>
    <property type="match status" value="1"/>
</dbReference>
<dbReference type="PaxDb" id="3827-XP_004513693.1"/>
<dbReference type="Pfam" id="PF14383">
    <property type="entry name" value="VARLMGL"/>
    <property type="match status" value="1"/>
</dbReference>
<feature type="domain" description="DUF3741" evidence="3">
    <location>
        <begin position="120"/>
        <end position="146"/>
    </location>
</feature>
<proteinExistence type="predicted"/>
<feature type="compositionally biased region" description="Low complexity" evidence="1">
    <location>
        <begin position="375"/>
        <end position="389"/>
    </location>
</feature>
<evidence type="ECO:0000313" key="4">
    <source>
        <dbReference type="Proteomes" id="UP000087171"/>
    </source>
</evidence>
<dbReference type="Pfam" id="PF14309">
    <property type="entry name" value="DUF4378"/>
    <property type="match status" value="1"/>
</dbReference>
<accession>A0A3Q7XQM8</accession>
<feature type="region of interest" description="Disordered" evidence="1">
    <location>
        <begin position="289"/>
        <end position="408"/>
    </location>
</feature>
<sequence length="650" mass="74367">MGKEWYWVGKSSKKSVIVEQGAKTTTPSGCMCAVFQLFDFHTFQFPTTLNNQQQENSFKSLSCISQDQINKGIEAPRNSLESEDGTFSSLSKEDNFKMPKNIQIKTKRSNVGNLNDFSSEMNSPGTKTPTLVARLMGLELLPNENSPTFSSCLSTPNSQGKNITQNFHRVRTKQHIQTKHRNSIDSSEISSTRKSDVDYYHHRLSLQINKENLCEDLELPRFSFSKKKIHDENNSSNKSSSHYARQIVKQIKESVTRKVGQDITNNNLKNKEFVEQSRIKKSSKTSLKPLDEFSSEGKHSNSSFSPRIRFIDNKHKPNTTTTTSKELNTPPNFVKAPPPQPKLPRVLTKPKGQESRDKKSVSTKCKKSTNEKFSSRFSSRFHSPKSSSRANDIKSNTKSKKSTQPLSSNLLNNINAVVKTDPFVQKQVSDPQNSKFYSHLSNCSSKRYKNEVTTTLLIQETITNFTKDKFNGSSIIETHKPEFQYITEILNKQGTTKTVSFNKWFSPTHPLDPSIFHHLEHNPKDKVRNFITKNQLGHRWNRKLLFDLVDEVLIEILKQNGNKKKLSFLHSFCNEWTIMELTERVWKRIGEFPCAKCEVLDDIDNLIEAEDMEKLIKVEGEEEGEGLVEEIEGNILDMLMHETIMVIGRN</sequence>
<dbReference type="OrthoDB" id="1939700at2759"/>
<dbReference type="RefSeq" id="XP_073220715.1">
    <property type="nucleotide sequence ID" value="XM_073364614.1"/>
</dbReference>
<feature type="compositionally biased region" description="Basic and acidic residues" evidence="1">
    <location>
        <begin position="289"/>
        <end position="299"/>
    </location>
</feature>
<dbReference type="InterPro" id="IPR025486">
    <property type="entry name" value="DUF4378"/>
</dbReference>